<sequence>MSHLHWTFYPFSFNYSNDTLTIPDRGYNSLNENLLTLYVLLGEKGITVLQTLTDDSLKKGSTLEIKRSGDLRR</sequence>
<proteinExistence type="predicted"/>
<dbReference type="EMBL" id="DS547098">
    <property type="protein sequence ID" value="EDR09853.1"/>
    <property type="molecule type" value="Genomic_DNA"/>
</dbReference>
<accession>B0D5Z4</accession>
<gene>
    <name evidence="1" type="ORF">LACBIDRAFT_318096</name>
</gene>
<dbReference type="GeneID" id="6074953"/>
<protein>
    <submittedName>
        <fullName evidence="1">Predicted protein</fullName>
    </submittedName>
</protein>
<dbReference type="KEGG" id="lbc:LACBIDRAFT_318096"/>
<dbReference type="AlphaFoldDB" id="B0D5Z4"/>
<keyword evidence="2" id="KW-1185">Reference proteome</keyword>
<evidence type="ECO:0000313" key="2">
    <source>
        <dbReference type="Proteomes" id="UP000001194"/>
    </source>
</evidence>
<name>B0D5Z4_LACBS</name>
<dbReference type="InParanoid" id="B0D5Z4"/>
<reference evidence="1 2" key="1">
    <citation type="journal article" date="2008" name="Nature">
        <title>The genome of Laccaria bicolor provides insights into mycorrhizal symbiosis.</title>
        <authorList>
            <person name="Martin F."/>
            <person name="Aerts A."/>
            <person name="Ahren D."/>
            <person name="Brun A."/>
            <person name="Danchin E.G.J."/>
            <person name="Duchaussoy F."/>
            <person name="Gibon J."/>
            <person name="Kohler A."/>
            <person name="Lindquist E."/>
            <person name="Pereda V."/>
            <person name="Salamov A."/>
            <person name="Shapiro H.J."/>
            <person name="Wuyts J."/>
            <person name="Blaudez D."/>
            <person name="Buee M."/>
            <person name="Brokstein P."/>
            <person name="Canbaeck B."/>
            <person name="Cohen D."/>
            <person name="Courty P.E."/>
            <person name="Coutinho P.M."/>
            <person name="Delaruelle C."/>
            <person name="Detter J.C."/>
            <person name="Deveau A."/>
            <person name="DiFazio S."/>
            <person name="Duplessis S."/>
            <person name="Fraissinet-Tachet L."/>
            <person name="Lucic E."/>
            <person name="Frey-Klett P."/>
            <person name="Fourrey C."/>
            <person name="Feussner I."/>
            <person name="Gay G."/>
            <person name="Grimwood J."/>
            <person name="Hoegger P.J."/>
            <person name="Jain P."/>
            <person name="Kilaru S."/>
            <person name="Labbe J."/>
            <person name="Lin Y.C."/>
            <person name="Legue V."/>
            <person name="Le Tacon F."/>
            <person name="Marmeisse R."/>
            <person name="Melayah D."/>
            <person name="Montanini B."/>
            <person name="Muratet M."/>
            <person name="Nehls U."/>
            <person name="Niculita-Hirzel H."/>
            <person name="Oudot-Le Secq M.P."/>
            <person name="Peter M."/>
            <person name="Quesneville H."/>
            <person name="Rajashekar B."/>
            <person name="Reich M."/>
            <person name="Rouhier N."/>
            <person name="Schmutz J."/>
            <person name="Yin T."/>
            <person name="Chalot M."/>
            <person name="Henrissat B."/>
            <person name="Kuees U."/>
            <person name="Lucas S."/>
            <person name="Van de Peer Y."/>
            <person name="Podila G.K."/>
            <person name="Polle A."/>
            <person name="Pukkila P.J."/>
            <person name="Richardson P.M."/>
            <person name="Rouze P."/>
            <person name="Sanders I.R."/>
            <person name="Stajich J.E."/>
            <person name="Tunlid A."/>
            <person name="Tuskan G."/>
            <person name="Grigoriev I.V."/>
        </authorList>
    </citation>
    <scope>NUCLEOTIDE SEQUENCE [LARGE SCALE GENOMIC DNA]</scope>
    <source>
        <strain evidence="2">S238N-H82 / ATCC MYA-4686</strain>
    </source>
</reference>
<evidence type="ECO:0000313" key="1">
    <source>
        <dbReference type="EMBL" id="EDR09853.1"/>
    </source>
</evidence>
<dbReference type="RefSeq" id="XP_001879238.1">
    <property type="nucleotide sequence ID" value="XM_001879203.1"/>
</dbReference>
<dbReference type="HOGENOM" id="CLU_2705228_0_0_1"/>
<dbReference type="Proteomes" id="UP000001194">
    <property type="component" value="Unassembled WGS sequence"/>
</dbReference>
<organism evidence="2">
    <name type="scientific">Laccaria bicolor (strain S238N-H82 / ATCC MYA-4686)</name>
    <name type="common">Bicoloured deceiver</name>
    <name type="synonym">Laccaria laccata var. bicolor</name>
    <dbReference type="NCBI Taxonomy" id="486041"/>
    <lineage>
        <taxon>Eukaryota</taxon>
        <taxon>Fungi</taxon>
        <taxon>Dikarya</taxon>
        <taxon>Basidiomycota</taxon>
        <taxon>Agaricomycotina</taxon>
        <taxon>Agaricomycetes</taxon>
        <taxon>Agaricomycetidae</taxon>
        <taxon>Agaricales</taxon>
        <taxon>Agaricineae</taxon>
        <taxon>Hydnangiaceae</taxon>
        <taxon>Laccaria</taxon>
    </lineage>
</organism>